<evidence type="ECO:0000313" key="2">
    <source>
        <dbReference type="EMBL" id="MFB9103645.1"/>
    </source>
</evidence>
<evidence type="ECO:0000313" key="3">
    <source>
        <dbReference type="Proteomes" id="UP001589590"/>
    </source>
</evidence>
<dbReference type="RefSeq" id="WP_290269351.1">
    <property type="nucleotide sequence ID" value="NZ_JAUFQP010000007.1"/>
</dbReference>
<feature type="chain" id="PRO_5045179328" evidence="1">
    <location>
        <begin position="23"/>
        <end position="281"/>
    </location>
</feature>
<dbReference type="PROSITE" id="PS51257">
    <property type="entry name" value="PROKAR_LIPOPROTEIN"/>
    <property type="match status" value="1"/>
</dbReference>
<feature type="signal peptide" evidence="1">
    <location>
        <begin position="1"/>
        <end position="22"/>
    </location>
</feature>
<organism evidence="2 3">
    <name type="scientific">Algibacter miyuki</name>
    <dbReference type="NCBI Taxonomy" id="1306933"/>
    <lineage>
        <taxon>Bacteria</taxon>
        <taxon>Pseudomonadati</taxon>
        <taxon>Bacteroidota</taxon>
        <taxon>Flavobacteriia</taxon>
        <taxon>Flavobacteriales</taxon>
        <taxon>Flavobacteriaceae</taxon>
        <taxon>Algibacter</taxon>
    </lineage>
</organism>
<comment type="caution">
    <text evidence="2">The sequence shown here is derived from an EMBL/GenBank/DDBJ whole genome shotgun (WGS) entry which is preliminary data.</text>
</comment>
<name>A0ABV5GVI4_9FLAO</name>
<accession>A0ABV5GVI4</accession>
<protein>
    <submittedName>
        <fullName evidence="2">Uncharacterized protein</fullName>
    </submittedName>
</protein>
<dbReference type="EMBL" id="JBHMFA010000001">
    <property type="protein sequence ID" value="MFB9103645.1"/>
    <property type="molecule type" value="Genomic_DNA"/>
</dbReference>
<dbReference type="Proteomes" id="UP001589590">
    <property type="component" value="Unassembled WGS sequence"/>
</dbReference>
<sequence length="281" mass="32047">MIKYLKIYSLAFLFIISASSCANLKHVNAYASESLEAIQYFETLNYSFQQACLDKCVEKKIINLEFRNVNCPCEAEKEADSISLKIYSSIYGYFDGLSKLSDNALTSYKTDALTNALSEGQFGSVLIETEQVESYSKISKILIDAFTNSYRKRKIKTYVKNANTPLKTLISFLDFNISENLNGKLKVKKERIKSDYLDLVNDSSLSSFEQRNAIKEYYNTLQNIEQQQAIFLAYSTTLSVISDGHQQLYDDIENLTVKEIQQHLFQSASEIKSVISELKKI</sequence>
<reference evidence="2 3" key="1">
    <citation type="submission" date="2024-09" db="EMBL/GenBank/DDBJ databases">
        <authorList>
            <person name="Sun Q."/>
            <person name="Mori K."/>
        </authorList>
    </citation>
    <scope>NUCLEOTIDE SEQUENCE [LARGE SCALE GENOMIC DNA]</scope>
    <source>
        <strain evidence="2 3">CECT 8300</strain>
    </source>
</reference>
<gene>
    <name evidence="2" type="ORF">ACFFU1_01945</name>
</gene>
<proteinExistence type="predicted"/>
<evidence type="ECO:0000256" key="1">
    <source>
        <dbReference type="SAM" id="SignalP"/>
    </source>
</evidence>
<keyword evidence="1" id="KW-0732">Signal</keyword>
<keyword evidence="3" id="KW-1185">Reference proteome</keyword>